<evidence type="ECO:0000313" key="10">
    <source>
        <dbReference type="Proteomes" id="UP000288805"/>
    </source>
</evidence>
<dbReference type="PANTHER" id="PTHR48475">
    <property type="entry name" value="RIBONUCLEASE H"/>
    <property type="match status" value="1"/>
</dbReference>
<keyword evidence="3" id="KW-0540">Nuclease</keyword>
<dbReference type="InterPro" id="IPR036397">
    <property type="entry name" value="RNaseH_sf"/>
</dbReference>
<evidence type="ECO:0000256" key="7">
    <source>
        <dbReference type="SAM" id="MobiDB-lite"/>
    </source>
</evidence>
<reference evidence="9 10" key="1">
    <citation type="journal article" date="2018" name="PLoS Genet.">
        <title>Population sequencing reveals clonal diversity and ancestral inbreeding in the grapevine cultivar Chardonnay.</title>
        <authorList>
            <person name="Roach M.J."/>
            <person name="Johnson D.L."/>
            <person name="Bohlmann J."/>
            <person name="van Vuuren H.J."/>
            <person name="Jones S.J."/>
            <person name="Pretorius I.S."/>
            <person name="Schmidt S.A."/>
            <person name="Borneman A.R."/>
        </authorList>
    </citation>
    <scope>NUCLEOTIDE SEQUENCE [LARGE SCALE GENOMIC DNA]</scope>
    <source>
        <strain evidence="10">cv. Chardonnay</strain>
        <tissue evidence="9">Leaf</tissue>
    </source>
</reference>
<protein>
    <recommendedName>
        <fullName evidence="8">Reverse transcriptase RNase H-like domain-containing protein</fullName>
    </recommendedName>
</protein>
<comment type="caution">
    <text evidence="9">The sequence shown here is derived from an EMBL/GenBank/DDBJ whole genome shotgun (WGS) entry which is preliminary data.</text>
</comment>
<evidence type="ECO:0000259" key="8">
    <source>
        <dbReference type="Pfam" id="PF17917"/>
    </source>
</evidence>
<dbReference type="Pfam" id="PF17917">
    <property type="entry name" value="RT_RNaseH"/>
    <property type="match status" value="1"/>
</dbReference>
<dbReference type="EMBL" id="QGNW01000203">
    <property type="protein sequence ID" value="RVW85489.1"/>
    <property type="molecule type" value="Genomic_DNA"/>
</dbReference>
<evidence type="ECO:0000313" key="9">
    <source>
        <dbReference type="EMBL" id="RVW85489.1"/>
    </source>
</evidence>
<dbReference type="AlphaFoldDB" id="A0A438HM61"/>
<dbReference type="Gene3D" id="3.30.420.10">
    <property type="entry name" value="Ribonuclease H-like superfamily/Ribonuclease H"/>
    <property type="match status" value="1"/>
</dbReference>
<sequence>MDQISIIMRILQPRFVRNLMGFPHVDFASLVQALYGIDKGIARGLWHESSPSNSKGKKPGIKQISGDVSAISATKPRPPRYYQTVGQTSKVYYPPSPHVQYRPPVPSKPMSPTYLHLSKDNTIVFPVGNAFESSFPEARKGRIVDCISTETTTSAYVTPDDGLPETIVPDNDYEIVGVTSDFSIQASFSLIPDRVSLQLISSMPSDVGHGDTERIARATPPVTKPFGGMDSYEEVRKDDDEILRQLATCIVFSADDLPPKGSDYTRPLYISVVCSSHRVLFVILDNGFALNFCPLATIVALGFAPSDFGPSTQTVLRIPASFNLLLGRPWIHQVGAIPSSLHQKISHSDDDLLLIGFTFDEVQTLEIQDFCRDFVAMSFDQHSSTLVLDMMRNMSFLPGFGLGQRQHGSSEFVTTIDHDIPFRLGFTPSNDDVRYMARLHKDRVRARLSSIPFDYPVHPYTFNLVDYFVRGSEIQPRVEDIGVEDSTMDELQHMLHQMQMDETIDYGVVIEPTYIIDGVVPHDEYRDEMDMLGISQFVDAVQRELFSPLELFRVSVIEITEEDQIVHVLELPVFVIPTIDMYEDTVGPIEGASKFVDLPLSFDILSGFVTHFDYVSDDSVMDLSIYEYSFVSCDDVKEEIQKQLNVRFLSVVEYPELLVNVVPVPKKNGYTVSERGIEVDPDKIKAILDIFAPKTKKEVKGKEQAIYYLSKRILDYEMRYVVIERFCLALVWVTRRLRHYMIEYSMHLISHLNQLRHLFDKPTLAESLPTIKSRLVDDDFPNEEFVAMTRLSGWRMYFDGAANHSGYGIVLRQVRGDWKTRDVKQKPYHAYLELLIENFEELEYIHLLRAQNQFVDALTTLASIVDIPTNVIVHPLLIKTRSAPSLIVT</sequence>
<evidence type="ECO:0000256" key="3">
    <source>
        <dbReference type="ARBA" id="ARBA00022722"/>
    </source>
</evidence>
<dbReference type="SUPFAM" id="SSF56672">
    <property type="entry name" value="DNA/RNA polymerases"/>
    <property type="match status" value="1"/>
</dbReference>
<dbReference type="GO" id="GO:0003964">
    <property type="term" value="F:RNA-directed DNA polymerase activity"/>
    <property type="evidence" value="ECO:0007669"/>
    <property type="project" value="UniProtKB-KW"/>
</dbReference>
<dbReference type="GO" id="GO:0003676">
    <property type="term" value="F:nucleic acid binding"/>
    <property type="evidence" value="ECO:0007669"/>
    <property type="project" value="InterPro"/>
</dbReference>
<feature type="domain" description="Reverse transcriptase RNase H-like" evidence="8">
    <location>
        <begin position="696"/>
        <end position="763"/>
    </location>
</feature>
<dbReference type="InterPro" id="IPR041373">
    <property type="entry name" value="RT_RNaseH"/>
</dbReference>
<proteinExistence type="predicted"/>
<keyword evidence="5" id="KW-0378">Hydrolase</keyword>
<organism evidence="9 10">
    <name type="scientific">Vitis vinifera</name>
    <name type="common">Grape</name>
    <dbReference type="NCBI Taxonomy" id="29760"/>
    <lineage>
        <taxon>Eukaryota</taxon>
        <taxon>Viridiplantae</taxon>
        <taxon>Streptophyta</taxon>
        <taxon>Embryophyta</taxon>
        <taxon>Tracheophyta</taxon>
        <taxon>Spermatophyta</taxon>
        <taxon>Magnoliopsida</taxon>
        <taxon>eudicotyledons</taxon>
        <taxon>Gunneridae</taxon>
        <taxon>Pentapetalae</taxon>
        <taxon>rosids</taxon>
        <taxon>Vitales</taxon>
        <taxon>Vitaceae</taxon>
        <taxon>Viteae</taxon>
        <taxon>Vitis</taxon>
    </lineage>
</organism>
<name>A0A438HM61_VITVI</name>
<keyword evidence="1" id="KW-0808">Transferase</keyword>
<evidence type="ECO:0000256" key="5">
    <source>
        <dbReference type="ARBA" id="ARBA00022801"/>
    </source>
</evidence>
<gene>
    <name evidence="9" type="ORF">CK203_044105</name>
</gene>
<keyword evidence="2" id="KW-0548">Nucleotidyltransferase</keyword>
<keyword evidence="6" id="KW-0695">RNA-directed DNA polymerase</keyword>
<evidence type="ECO:0000256" key="1">
    <source>
        <dbReference type="ARBA" id="ARBA00022679"/>
    </source>
</evidence>
<evidence type="ECO:0000256" key="2">
    <source>
        <dbReference type="ARBA" id="ARBA00022695"/>
    </source>
</evidence>
<dbReference type="GO" id="GO:0016787">
    <property type="term" value="F:hydrolase activity"/>
    <property type="evidence" value="ECO:0007669"/>
    <property type="project" value="UniProtKB-KW"/>
</dbReference>
<dbReference type="Proteomes" id="UP000288805">
    <property type="component" value="Unassembled WGS sequence"/>
</dbReference>
<dbReference type="PANTHER" id="PTHR48475:SF1">
    <property type="entry name" value="RNASE H TYPE-1 DOMAIN-CONTAINING PROTEIN"/>
    <property type="match status" value="1"/>
</dbReference>
<feature type="region of interest" description="Disordered" evidence="7">
    <location>
        <begin position="47"/>
        <end position="80"/>
    </location>
</feature>
<keyword evidence="4" id="KW-0255">Endonuclease</keyword>
<dbReference type="InterPro" id="IPR043502">
    <property type="entry name" value="DNA/RNA_pol_sf"/>
</dbReference>
<evidence type="ECO:0000256" key="6">
    <source>
        <dbReference type="ARBA" id="ARBA00022918"/>
    </source>
</evidence>
<evidence type="ECO:0000256" key="4">
    <source>
        <dbReference type="ARBA" id="ARBA00022759"/>
    </source>
</evidence>
<dbReference type="GO" id="GO:0004519">
    <property type="term" value="F:endonuclease activity"/>
    <property type="evidence" value="ECO:0007669"/>
    <property type="project" value="UniProtKB-KW"/>
</dbReference>
<accession>A0A438HM61</accession>